<dbReference type="PANTHER" id="PTHR42718:SF39">
    <property type="entry name" value="ACTINORHODIN TRANSPORTER-RELATED"/>
    <property type="match status" value="1"/>
</dbReference>
<keyword evidence="3 5" id="KW-1133">Transmembrane helix</keyword>
<evidence type="ECO:0000313" key="7">
    <source>
        <dbReference type="EMBL" id="TVT23116.1"/>
    </source>
</evidence>
<dbReference type="AlphaFoldDB" id="A0A558AFX1"/>
<evidence type="ECO:0000256" key="1">
    <source>
        <dbReference type="ARBA" id="ARBA00004651"/>
    </source>
</evidence>
<evidence type="ECO:0000256" key="4">
    <source>
        <dbReference type="ARBA" id="ARBA00023136"/>
    </source>
</evidence>
<dbReference type="EMBL" id="VJZA01000013">
    <property type="protein sequence ID" value="TVT23116.1"/>
    <property type="molecule type" value="Genomic_DNA"/>
</dbReference>
<proteinExistence type="predicted"/>
<dbReference type="OrthoDB" id="4532109at2"/>
<accession>A0A558AFX1</accession>
<feature type="transmembrane region" description="Helical" evidence="5">
    <location>
        <begin position="92"/>
        <end position="108"/>
    </location>
</feature>
<name>A0A558AFX1_9PSEU</name>
<organism evidence="7 8">
    <name type="scientific">Amycolatopsis acidiphila</name>
    <dbReference type="NCBI Taxonomy" id="715473"/>
    <lineage>
        <taxon>Bacteria</taxon>
        <taxon>Bacillati</taxon>
        <taxon>Actinomycetota</taxon>
        <taxon>Actinomycetes</taxon>
        <taxon>Pseudonocardiales</taxon>
        <taxon>Pseudonocardiaceae</taxon>
        <taxon>Amycolatopsis</taxon>
    </lineage>
</organism>
<evidence type="ECO:0000256" key="2">
    <source>
        <dbReference type="ARBA" id="ARBA00022692"/>
    </source>
</evidence>
<evidence type="ECO:0000313" key="8">
    <source>
        <dbReference type="Proteomes" id="UP000318578"/>
    </source>
</evidence>
<feature type="domain" description="Major facilitator superfamily (MFS) profile" evidence="6">
    <location>
        <begin position="1"/>
        <end position="143"/>
    </location>
</feature>
<evidence type="ECO:0000259" key="6">
    <source>
        <dbReference type="PROSITE" id="PS50850"/>
    </source>
</evidence>
<evidence type="ECO:0000256" key="5">
    <source>
        <dbReference type="SAM" id="Phobius"/>
    </source>
</evidence>
<dbReference type="InterPro" id="IPR036259">
    <property type="entry name" value="MFS_trans_sf"/>
</dbReference>
<protein>
    <submittedName>
        <fullName evidence="7">MFS transporter</fullName>
    </submittedName>
</protein>
<comment type="subcellular location">
    <subcellularLocation>
        <location evidence="1">Cell membrane</location>
        <topology evidence="1">Multi-pass membrane protein</topology>
    </subcellularLocation>
</comment>
<dbReference type="PROSITE" id="PS50850">
    <property type="entry name" value="MFS"/>
    <property type="match status" value="1"/>
</dbReference>
<reference evidence="7 8" key="1">
    <citation type="submission" date="2019-07" db="EMBL/GenBank/DDBJ databases">
        <title>New species of Amycolatopsis and Streptomyces.</title>
        <authorList>
            <person name="Duangmal K."/>
            <person name="Teo W.F.A."/>
            <person name="Lipun K."/>
        </authorList>
    </citation>
    <scope>NUCLEOTIDE SEQUENCE [LARGE SCALE GENOMIC DNA]</scope>
    <source>
        <strain evidence="7 8">JCM 30562</strain>
    </source>
</reference>
<feature type="transmembrane region" description="Helical" evidence="5">
    <location>
        <begin position="114"/>
        <end position="135"/>
    </location>
</feature>
<evidence type="ECO:0000256" key="3">
    <source>
        <dbReference type="ARBA" id="ARBA00022989"/>
    </source>
</evidence>
<dbReference type="Proteomes" id="UP000318578">
    <property type="component" value="Unassembled WGS sequence"/>
</dbReference>
<feature type="transmembrane region" description="Helical" evidence="5">
    <location>
        <begin position="20"/>
        <end position="40"/>
    </location>
</feature>
<dbReference type="SUPFAM" id="SSF103473">
    <property type="entry name" value="MFS general substrate transporter"/>
    <property type="match status" value="1"/>
</dbReference>
<dbReference type="Gene3D" id="1.20.1250.20">
    <property type="entry name" value="MFS general substrate transporter like domains"/>
    <property type="match status" value="1"/>
</dbReference>
<gene>
    <name evidence="7" type="ORF">FNH06_10850</name>
</gene>
<dbReference type="PANTHER" id="PTHR42718">
    <property type="entry name" value="MAJOR FACILITATOR SUPERFAMILY MULTIDRUG TRANSPORTER MFSC"/>
    <property type="match status" value="1"/>
</dbReference>
<comment type="caution">
    <text evidence="7">The sequence shown here is derived from an EMBL/GenBank/DDBJ whole genome shotgun (WGS) entry which is preliminary data.</text>
</comment>
<sequence length="143" mass="14353">MASLLSSRLVSRHGHRVVPLGLSVQLLGLLTLVVTVPAAWPNLDVLDLAPGMLVTGAGQGLAAPTLFRVILSRVPAGSAGVGSGMLTTTQQTSPVLGVAALGTLFAALSTTGMATALVTVLLVQAAMTALVALAARRLPDPRG</sequence>
<dbReference type="InterPro" id="IPR020846">
    <property type="entry name" value="MFS_dom"/>
</dbReference>
<dbReference type="GO" id="GO:0005886">
    <property type="term" value="C:plasma membrane"/>
    <property type="evidence" value="ECO:0007669"/>
    <property type="project" value="UniProtKB-SubCell"/>
</dbReference>
<dbReference type="RefSeq" id="WP_144637220.1">
    <property type="nucleotide sequence ID" value="NZ_BNAX01000003.1"/>
</dbReference>
<keyword evidence="8" id="KW-1185">Reference proteome</keyword>
<dbReference type="GO" id="GO:0022857">
    <property type="term" value="F:transmembrane transporter activity"/>
    <property type="evidence" value="ECO:0007669"/>
    <property type="project" value="InterPro"/>
</dbReference>
<feature type="transmembrane region" description="Helical" evidence="5">
    <location>
        <begin position="52"/>
        <end position="71"/>
    </location>
</feature>
<keyword evidence="2 5" id="KW-0812">Transmembrane</keyword>
<keyword evidence="4 5" id="KW-0472">Membrane</keyword>